<feature type="compositionally biased region" description="Basic and acidic residues" evidence="1">
    <location>
        <begin position="107"/>
        <end position="117"/>
    </location>
</feature>
<evidence type="ECO:0000256" key="1">
    <source>
        <dbReference type="SAM" id="MobiDB-lite"/>
    </source>
</evidence>
<accession>A0A433QV49</accession>
<dbReference type="AlphaFoldDB" id="A0A433QV49"/>
<protein>
    <submittedName>
        <fullName evidence="2">Uncharacterized protein</fullName>
    </submittedName>
</protein>
<evidence type="ECO:0000313" key="3">
    <source>
        <dbReference type="Proteomes" id="UP000274822"/>
    </source>
</evidence>
<dbReference type="EMBL" id="RBNJ01001013">
    <property type="protein sequence ID" value="RUS33683.1"/>
    <property type="molecule type" value="Genomic_DNA"/>
</dbReference>
<evidence type="ECO:0000313" key="2">
    <source>
        <dbReference type="EMBL" id="RUS33683.1"/>
    </source>
</evidence>
<organism evidence="2 3">
    <name type="scientific">Jimgerdemannia flammicorona</name>
    <dbReference type="NCBI Taxonomy" id="994334"/>
    <lineage>
        <taxon>Eukaryota</taxon>
        <taxon>Fungi</taxon>
        <taxon>Fungi incertae sedis</taxon>
        <taxon>Mucoromycota</taxon>
        <taxon>Mucoromycotina</taxon>
        <taxon>Endogonomycetes</taxon>
        <taxon>Endogonales</taxon>
        <taxon>Endogonaceae</taxon>
        <taxon>Jimgerdemannia</taxon>
    </lineage>
</organism>
<feature type="non-terminal residue" evidence="2">
    <location>
        <position position="1"/>
    </location>
</feature>
<gene>
    <name evidence="2" type="ORF">BC938DRAFT_470576</name>
</gene>
<feature type="region of interest" description="Disordered" evidence="1">
    <location>
        <begin position="89"/>
        <end position="117"/>
    </location>
</feature>
<feature type="compositionally biased region" description="Low complexity" evidence="1">
    <location>
        <begin position="97"/>
        <end position="106"/>
    </location>
</feature>
<comment type="caution">
    <text evidence="2">The sequence shown here is derived from an EMBL/GenBank/DDBJ whole genome shotgun (WGS) entry which is preliminary data.</text>
</comment>
<name>A0A433QV49_9FUNG</name>
<reference evidence="2 3" key="1">
    <citation type="journal article" date="2018" name="New Phytol.">
        <title>Phylogenomics of Endogonaceae and evolution of mycorrhizas within Mucoromycota.</title>
        <authorList>
            <person name="Chang Y."/>
            <person name="Desiro A."/>
            <person name="Na H."/>
            <person name="Sandor L."/>
            <person name="Lipzen A."/>
            <person name="Clum A."/>
            <person name="Barry K."/>
            <person name="Grigoriev I.V."/>
            <person name="Martin F.M."/>
            <person name="Stajich J.E."/>
            <person name="Smith M.E."/>
            <person name="Bonito G."/>
            <person name="Spatafora J.W."/>
        </authorList>
    </citation>
    <scope>NUCLEOTIDE SEQUENCE [LARGE SCALE GENOMIC DNA]</scope>
    <source>
        <strain evidence="2 3">AD002</strain>
    </source>
</reference>
<keyword evidence="3" id="KW-1185">Reference proteome</keyword>
<sequence>RHGSIDIVKHVRSHPISDAKITEVFSIFLAPVPLSDHNRAHHFTRHHVQTFQAVEEARYPLPDIAIALIASYALVTNFIFRPRSRLRPGVVSKMPCRSGRSSQSSQRPEHREIGARS</sequence>
<dbReference type="Proteomes" id="UP000274822">
    <property type="component" value="Unassembled WGS sequence"/>
</dbReference>
<proteinExistence type="predicted"/>